<evidence type="ECO:0000313" key="2">
    <source>
        <dbReference type="Proteomes" id="UP000030686"/>
    </source>
</evidence>
<sequence length="76" mass="8713">MKELCEWARRTNSSLRKSGHSAKGRRRKHACSVLKWSRRTDSLQRRAGTSPLSFMVILMCVGEQTSNFGVKIHRPV</sequence>
<dbReference type="AlphaFoldDB" id="W6QD02"/>
<dbReference type="EMBL" id="HG792017">
    <property type="protein sequence ID" value="CDM34573.1"/>
    <property type="molecule type" value="Genomic_DNA"/>
</dbReference>
<reference evidence="1" key="1">
    <citation type="journal article" date="2014" name="Nat. Commun.">
        <title>Multiple recent horizontal transfers of a large genomic region in cheese making fungi.</title>
        <authorList>
            <person name="Cheeseman K."/>
            <person name="Ropars J."/>
            <person name="Renault P."/>
            <person name="Dupont J."/>
            <person name="Gouzy J."/>
            <person name="Branca A."/>
            <person name="Abraham A.L."/>
            <person name="Ceppi M."/>
            <person name="Conseiller E."/>
            <person name="Debuchy R."/>
            <person name="Malagnac F."/>
            <person name="Goarin A."/>
            <person name="Silar P."/>
            <person name="Lacoste S."/>
            <person name="Sallet E."/>
            <person name="Bensimon A."/>
            <person name="Giraud T."/>
            <person name="Brygoo Y."/>
        </authorList>
    </citation>
    <scope>NUCLEOTIDE SEQUENCE [LARGE SCALE GENOMIC DNA]</scope>
    <source>
        <strain evidence="1">FM164</strain>
    </source>
</reference>
<organism evidence="1 2">
    <name type="scientific">Penicillium roqueforti (strain FM164)</name>
    <dbReference type="NCBI Taxonomy" id="1365484"/>
    <lineage>
        <taxon>Eukaryota</taxon>
        <taxon>Fungi</taxon>
        <taxon>Dikarya</taxon>
        <taxon>Ascomycota</taxon>
        <taxon>Pezizomycotina</taxon>
        <taxon>Eurotiomycetes</taxon>
        <taxon>Eurotiomycetidae</taxon>
        <taxon>Eurotiales</taxon>
        <taxon>Aspergillaceae</taxon>
        <taxon>Penicillium</taxon>
    </lineage>
</organism>
<accession>W6QD02</accession>
<keyword evidence="2" id="KW-1185">Reference proteome</keyword>
<evidence type="ECO:0000313" key="1">
    <source>
        <dbReference type="EMBL" id="CDM34573.1"/>
    </source>
</evidence>
<protein>
    <submittedName>
        <fullName evidence="1">Genomic scaffold, ProqFM164S03</fullName>
    </submittedName>
</protein>
<dbReference type="Proteomes" id="UP000030686">
    <property type="component" value="Unassembled WGS sequence"/>
</dbReference>
<proteinExistence type="predicted"/>
<name>W6QD02_PENRF</name>
<gene>
    <name evidence="1" type="ORF">PROQFM164_S03g001297</name>
</gene>